<reference evidence="3" key="1">
    <citation type="journal article" date="2019" name="Int. J. Syst. Evol. Microbiol.">
        <title>The Global Catalogue of Microorganisms (GCM) 10K type strain sequencing project: providing services to taxonomists for standard genome sequencing and annotation.</title>
        <authorList>
            <consortium name="The Broad Institute Genomics Platform"/>
            <consortium name="The Broad Institute Genome Sequencing Center for Infectious Disease"/>
            <person name="Wu L."/>
            <person name="Ma J."/>
        </authorList>
    </citation>
    <scope>NUCLEOTIDE SEQUENCE [LARGE SCALE GENOMIC DNA]</scope>
    <source>
        <strain evidence="3">CGMCC 1.12942</strain>
    </source>
</reference>
<keyword evidence="2" id="KW-0503">Monooxygenase</keyword>
<name>A0ABW2RHR1_9BACL</name>
<protein>
    <submittedName>
        <fullName evidence="2">Antibiotic biosynthesis monooxygenase family protein</fullName>
        <ecNumber evidence="2">1.14.-.-</ecNumber>
    </submittedName>
</protein>
<dbReference type="SUPFAM" id="SSF54909">
    <property type="entry name" value="Dimeric alpha+beta barrel"/>
    <property type="match status" value="1"/>
</dbReference>
<dbReference type="PANTHER" id="PTHR37811:SF2">
    <property type="entry name" value="ABM DOMAIN-CONTAINING PROTEIN"/>
    <property type="match status" value="1"/>
</dbReference>
<dbReference type="Pfam" id="PF03992">
    <property type="entry name" value="ABM"/>
    <property type="match status" value="1"/>
</dbReference>
<evidence type="ECO:0000313" key="2">
    <source>
        <dbReference type="EMBL" id="MFC7440551.1"/>
    </source>
</evidence>
<evidence type="ECO:0000313" key="3">
    <source>
        <dbReference type="Proteomes" id="UP001596500"/>
    </source>
</evidence>
<dbReference type="EMBL" id="JBHTBW010000014">
    <property type="protein sequence ID" value="MFC7440551.1"/>
    <property type="molecule type" value="Genomic_DNA"/>
</dbReference>
<dbReference type="Gene3D" id="3.30.70.100">
    <property type="match status" value="1"/>
</dbReference>
<keyword evidence="2" id="KW-0560">Oxidoreductase</keyword>
<dbReference type="EC" id="1.14.-.-" evidence="2"/>
<keyword evidence="3" id="KW-1185">Reference proteome</keyword>
<dbReference type="PANTHER" id="PTHR37811">
    <property type="entry name" value="BLL5343 PROTEIN"/>
    <property type="match status" value="1"/>
</dbReference>
<evidence type="ECO:0000259" key="1">
    <source>
        <dbReference type="PROSITE" id="PS51725"/>
    </source>
</evidence>
<sequence>MSSLAKTPSPPYYAVIFTSARIEADQGYGEMAEQMGLLAKQQPGFLGMESVRDATGLGITVSYWESEEAIRAWKEHAAHQIAQERGKVEWYLNYAVRVAKVERDYGRIMETE</sequence>
<gene>
    <name evidence="2" type="ORF">ACFQNG_05255</name>
</gene>
<dbReference type="RefSeq" id="WP_379863832.1">
    <property type="nucleotide sequence ID" value="NZ_JBHTBW010000014.1"/>
</dbReference>
<dbReference type="InterPro" id="IPR052936">
    <property type="entry name" value="Jasmonate_Hydroxylase-like"/>
</dbReference>
<dbReference type="GO" id="GO:0004497">
    <property type="term" value="F:monooxygenase activity"/>
    <property type="evidence" value="ECO:0007669"/>
    <property type="project" value="UniProtKB-KW"/>
</dbReference>
<dbReference type="Proteomes" id="UP001596500">
    <property type="component" value="Unassembled WGS sequence"/>
</dbReference>
<feature type="domain" description="ABM" evidence="1">
    <location>
        <begin position="12"/>
        <end position="98"/>
    </location>
</feature>
<dbReference type="InterPro" id="IPR011008">
    <property type="entry name" value="Dimeric_a/b-barrel"/>
</dbReference>
<dbReference type="PROSITE" id="PS51725">
    <property type="entry name" value="ABM"/>
    <property type="match status" value="1"/>
</dbReference>
<organism evidence="2 3">
    <name type="scientific">Laceyella putida</name>
    <dbReference type="NCBI Taxonomy" id="110101"/>
    <lineage>
        <taxon>Bacteria</taxon>
        <taxon>Bacillati</taxon>
        <taxon>Bacillota</taxon>
        <taxon>Bacilli</taxon>
        <taxon>Bacillales</taxon>
        <taxon>Thermoactinomycetaceae</taxon>
        <taxon>Laceyella</taxon>
    </lineage>
</organism>
<comment type="caution">
    <text evidence="2">The sequence shown here is derived from an EMBL/GenBank/DDBJ whole genome shotgun (WGS) entry which is preliminary data.</text>
</comment>
<dbReference type="InterPro" id="IPR007138">
    <property type="entry name" value="ABM_dom"/>
</dbReference>
<proteinExistence type="predicted"/>
<accession>A0ABW2RHR1</accession>